<feature type="domain" description="PAS" evidence="1">
    <location>
        <begin position="1"/>
        <end position="62"/>
    </location>
</feature>
<organism evidence="3 4">
    <name type="scientific">Ornithinibacillus halotolerans</name>
    <dbReference type="NCBI Taxonomy" id="1274357"/>
    <lineage>
        <taxon>Bacteria</taxon>
        <taxon>Bacillati</taxon>
        <taxon>Bacillota</taxon>
        <taxon>Bacilli</taxon>
        <taxon>Bacillales</taxon>
        <taxon>Bacillaceae</taxon>
        <taxon>Ornithinibacillus</taxon>
    </lineage>
</organism>
<dbReference type="InterPro" id="IPR035965">
    <property type="entry name" value="PAS-like_dom_sf"/>
</dbReference>
<dbReference type="SUPFAM" id="SSF55785">
    <property type="entry name" value="PYP-like sensor domain (PAS domain)"/>
    <property type="match status" value="1"/>
</dbReference>
<reference evidence="3" key="2">
    <citation type="submission" date="2020-09" db="EMBL/GenBank/DDBJ databases">
        <authorList>
            <person name="Sun Q."/>
            <person name="Zhou Y."/>
        </authorList>
    </citation>
    <scope>NUCLEOTIDE SEQUENCE</scope>
    <source>
        <strain evidence="3">CGMCC 1.12408</strain>
    </source>
</reference>
<dbReference type="PROSITE" id="PS50112">
    <property type="entry name" value="PAS"/>
    <property type="match status" value="1"/>
</dbReference>
<dbReference type="Pfam" id="PF13426">
    <property type="entry name" value="PAS_9"/>
    <property type="match status" value="1"/>
</dbReference>
<sequence>MEQNSDAVFEVDQNGKFVSINDIATDITGYSKEELIGTFERLVNDGKLIESKQYFQNTLQGHSMEYETSIYHNDGHSTQLFVNNIPIIVDEVLVGVYGIAKDITEEKILQNEIREKMKKSMHFGQIQLFLYFVPIYMVK</sequence>
<evidence type="ECO:0000259" key="2">
    <source>
        <dbReference type="PROSITE" id="PS50113"/>
    </source>
</evidence>
<reference evidence="3" key="1">
    <citation type="journal article" date="2014" name="Int. J. Syst. Evol. Microbiol.">
        <title>Complete genome sequence of Corynebacterium casei LMG S-19264T (=DSM 44701T), isolated from a smear-ripened cheese.</title>
        <authorList>
            <consortium name="US DOE Joint Genome Institute (JGI-PGF)"/>
            <person name="Walter F."/>
            <person name="Albersmeier A."/>
            <person name="Kalinowski J."/>
            <person name="Ruckert C."/>
        </authorList>
    </citation>
    <scope>NUCLEOTIDE SEQUENCE</scope>
    <source>
        <strain evidence="3">CGMCC 1.12408</strain>
    </source>
</reference>
<evidence type="ECO:0000313" key="4">
    <source>
        <dbReference type="Proteomes" id="UP000613512"/>
    </source>
</evidence>
<evidence type="ECO:0008006" key="5">
    <source>
        <dbReference type="Google" id="ProtNLM"/>
    </source>
</evidence>
<dbReference type="NCBIfam" id="TIGR00229">
    <property type="entry name" value="sensory_box"/>
    <property type="match status" value="1"/>
</dbReference>
<dbReference type="AlphaFoldDB" id="A0A916RVZ2"/>
<protein>
    <recommendedName>
        <fullName evidence="5">PAS domain S-box protein</fullName>
    </recommendedName>
</protein>
<dbReference type="InterPro" id="IPR000700">
    <property type="entry name" value="PAS-assoc_C"/>
</dbReference>
<proteinExistence type="predicted"/>
<gene>
    <name evidence="3" type="ORF">GCM10008025_14640</name>
</gene>
<dbReference type="CDD" id="cd00130">
    <property type="entry name" value="PAS"/>
    <property type="match status" value="1"/>
</dbReference>
<accession>A0A916RVZ2</accession>
<dbReference type="Proteomes" id="UP000613512">
    <property type="component" value="Unassembled WGS sequence"/>
</dbReference>
<dbReference type="InterPro" id="IPR000014">
    <property type="entry name" value="PAS"/>
</dbReference>
<dbReference type="Gene3D" id="3.30.450.20">
    <property type="entry name" value="PAS domain"/>
    <property type="match status" value="1"/>
</dbReference>
<evidence type="ECO:0000313" key="3">
    <source>
        <dbReference type="EMBL" id="GGA71893.1"/>
    </source>
</evidence>
<feature type="domain" description="PAC" evidence="2">
    <location>
        <begin position="64"/>
        <end position="115"/>
    </location>
</feature>
<dbReference type="SMART" id="SM00091">
    <property type="entry name" value="PAS"/>
    <property type="match status" value="1"/>
</dbReference>
<dbReference type="EMBL" id="BMEY01000006">
    <property type="protein sequence ID" value="GGA71893.1"/>
    <property type="molecule type" value="Genomic_DNA"/>
</dbReference>
<evidence type="ECO:0000259" key="1">
    <source>
        <dbReference type="PROSITE" id="PS50112"/>
    </source>
</evidence>
<comment type="caution">
    <text evidence="3">The sequence shown here is derived from an EMBL/GenBank/DDBJ whole genome shotgun (WGS) entry which is preliminary data.</text>
</comment>
<keyword evidence="4" id="KW-1185">Reference proteome</keyword>
<dbReference type="PROSITE" id="PS50113">
    <property type="entry name" value="PAC"/>
    <property type="match status" value="1"/>
</dbReference>
<name>A0A916RVZ2_9BACI</name>